<feature type="compositionally biased region" description="Low complexity" evidence="1">
    <location>
        <begin position="149"/>
        <end position="163"/>
    </location>
</feature>
<dbReference type="GeneID" id="17272123"/>
<dbReference type="KEGG" id="ehx:EMIHUDRAFT_435108"/>
<sequence>MMDADRSGAVSRREFKTFVLRQIARSPRDSPAVPRRAITAPAATPAAAPDRRPPRPSSSSAAPPPIPSPPSSPPPPPGEGDGCPLGVSAEVAPLRSLPSLRLLGEQLDPDDTAELGALLGRAARPANLAFLSTLAAGAAPKPALPPPAAAAAPRASDASSAGDADADADAVREMLSVPRRPRTVAVLGSVLAGRATEAAANGSGAGGGGSAAAREAASDALEARRLLDLAVRDRPRSLLRLLCATADAAAAREVTRHGRVAPQQGGRATAGESLPAMERAVLLVHPPVMGCAAHRIAAALTGGGGRGGLASPLEGGRCYAWRVVNRYYSATLSLLVVPDTDATHAPLAAAAAEAGAVLLLFDRSAAAAAGESGWARVTGRWGSDLPSADELSEFVLLLLGDCGGAPGEAPPTHPEACFEFALEHGGEIVEIDSAAGSADMEQLAPLAAASRGATSPAGGRGGDESDGLSRVLEAVQCRRWPEEAAGAANGSAEVRPQNGSASGPADLAASGARAVAAAAQEEMHRRAAAERLAARDEEAERHMAALVGEGEPNGGGEGGGAAASVGRLERDDEKLERLFEQMGQIRNSGASLPDDERRERAAALAQEMARMLADGEDEDEDDE</sequence>
<dbReference type="Pfam" id="PF10199">
    <property type="entry name" value="Adaptin_binding"/>
    <property type="match status" value="1"/>
</dbReference>
<organism evidence="3 4">
    <name type="scientific">Emiliania huxleyi (strain CCMP1516)</name>
    <dbReference type="NCBI Taxonomy" id="280463"/>
    <lineage>
        <taxon>Eukaryota</taxon>
        <taxon>Haptista</taxon>
        <taxon>Haptophyta</taxon>
        <taxon>Prymnesiophyceae</taxon>
        <taxon>Isochrysidales</taxon>
        <taxon>Noelaerhabdaceae</taxon>
        <taxon>Emiliania</taxon>
    </lineage>
</organism>
<dbReference type="PROSITE" id="PS00018">
    <property type="entry name" value="EF_HAND_1"/>
    <property type="match status" value="1"/>
</dbReference>
<feature type="domain" description="EF-hand" evidence="2">
    <location>
        <begin position="1"/>
        <end position="25"/>
    </location>
</feature>
<dbReference type="InterPro" id="IPR018247">
    <property type="entry name" value="EF_Hand_1_Ca_BS"/>
</dbReference>
<feature type="compositionally biased region" description="Pro residues" evidence="1">
    <location>
        <begin position="62"/>
        <end position="78"/>
    </location>
</feature>
<dbReference type="PaxDb" id="2903-EOD26577"/>
<feature type="region of interest" description="Disordered" evidence="1">
    <location>
        <begin position="483"/>
        <end position="507"/>
    </location>
</feature>
<feature type="compositionally biased region" description="Gly residues" evidence="1">
    <location>
        <begin position="551"/>
        <end position="561"/>
    </location>
</feature>
<feature type="compositionally biased region" description="Low complexity" evidence="1">
    <location>
        <begin position="483"/>
        <end position="493"/>
    </location>
</feature>
<accession>A0A0D3JSU2</accession>
<feature type="region of interest" description="Disordered" evidence="1">
    <location>
        <begin position="21"/>
        <end position="90"/>
    </location>
</feature>
<feature type="compositionally biased region" description="Low complexity" evidence="1">
    <location>
        <begin position="31"/>
        <end position="48"/>
    </location>
</feature>
<dbReference type="Proteomes" id="UP000013827">
    <property type="component" value="Unassembled WGS sequence"/>
</dbReference>
<dbReference type="RefSeq" id="XP_005779006.1">
    <property type="nucleotide sequence ID" value="XM_005778949.1"/>
</dbReference>
<dbReference type="HOGENOM" id="CLU_439062_0_0_1"/>
<feature type="region of interest" description="Disordered" evidence="1">
    <location>
        <begin position="142"/>
        <end position="167"/>
    </location>
</feature>
<evidence type="ECO:0000313" key="4">
    <source>
        <dbReference type="Proteomes" id="UP000013827"/>
    </source>
</evidence>
<evidence type="ECO:0000313" key="3">
    <source>
        <dbReference type="EnsemblProtists" id="EOD26577"/>
    </source>
</evidence>
<proteinExistence type="predicted"/>
<evidence type="ECO:0000259" key="2">
    <source>
        <dbReference type="PROSITE" id="PS50222"/>
    </source>
</evidence>
<dbReference type="GO" id="GO:0005509">
    <property type="term" value="F:calcium ion binding"/>
    <property type="evidence" value="ECO:0007669"/>
    <property type="project" value="InterPro"/>
</dbReference>
<protein>
    <recommendedName>
        <fullName evidence="2">EF-hand domain-containing protein</fullName>
    </recommendedName>
</protein>
<dbReference type="InterPro" id="IPR019341">
    <property type="entry name" value="Alpha/Gamma-adaptin-bd_p34"/>
</dbReference>
<dbReference type="EnsemblProtists" id="EOD26577">
    <property type="protein sequence ID" value="EOD26577"/>
    <property type="gene ID" value="EMIHUDRAFT_435108"/>
</dbReference>
<keyword evidence="4" id="KW-1185">Reference proteome</keyword>
<reference evidence="4" key="1">
    <citation type="journal article" date="2013" name="Nature">
        <title>Pan genome of the phytoplankton Emiliania underpins its global distribution.</title>
        <authorList>
            <person name="Read B.A."/>
            <person name="Kegel J."/>
            <person name="Klute M.J."/>
            <person name="Kuo A."/>
            <person name="Lefebvre S.C."/>
            <person name="Maumus F."/>
            <person name="Mayer C."/>
            <person name="Miller J."/>
            <person name="Monier A."/>
            <person name="Salamov A."/>
            <person name="Young J."/>
            <person name="Aguilar M."/>
            <person name="Claverie J.M."/>
            <person name="Frickenhaus S."/>
            <person name="Gonzalez K."/>
            <person name="Herman E.K."/>
            <person name="Lin Y.C."/>
            <person name="Napier J."/>
            <person name="Ogata H."/>
            <person name="Sarno A.F."/>
            <person name="Shmutz J."/>
            <person name="Schroeder D."/>
            <person name="de Vargas C."/>
            <person name="Verret F."/>
            <person name="von Dassow P."/>
            <person name="Valentin K."/>
            <person name="Van de Peer Y."/>
            <person name="Wheeler G."/>
            <person name="Dacks J.B."/>
            <person name="Delwiche C.F."/>
            <person name="Dyhrman S.T."/>
            <person name="Glockner G."/>
            <person name="John U."/>
            <person name="Richards T."/>
            <person name="Worden A.Z."/>
            <person name="Zhang X."/>
            <person name="Grigoriev I.V."/>
            <person name="Allen A.E."/>
            <person name="Bidle K."/>
            <person name="Borodovsky M."/>
            <person name="Bowler C."/>
            <person name="Brownlee C."/>
            <person name="Cock J.M."/>
            <person name="Elias M."/>
            <person name="Gladyshev V.N."/>
            <person name="Groth M."/>
            <person name="Guda C."/>
            <person name="Hadaegh A."/>
            <person name="Iglesias-Rodriguez M.D."/>
            <person name="Jenkins J."/>
            <person name="Jones B.M."/>
            <person name="Lawson T."/>
            <person name="Leese F."/>
            <person name="Lindquist E."/>
            <person name="Lobanov A."/>
            <person name="Lomsadze A."/>
            <person name="Malik S.B."/>
            <person name="Marsh M.E."/>
            <person name="Mackinder L."/>
            <person name="Mock T."/>
            <person name="Mueller-Roeber B."/>
            <person name="Pagarete A."/>
            <person name="Parker M."/>
            <person name="Probert I."/>
            <person name="Quesneville H."/>
            <person name="Raines C."/>
            <person name="Rensing S.A."/>
            <person name="Riano-Pachon D.M."/>
            <person name="Richier S."/>
            <person name="Rokitta S."/>
            <person name="Shiraiwa Y."/>
            <person name="Soanes D.M."/>
            <person name="van der Giezen M."/>
            <person name="Wahlund T.M."/>
            <person name="Williams B."/>
            <person name="Wilson W."/>
            <person name="Wolfe G."/>
            <person name="Wurch L.L."/>
        </authorList>
    </citation>
    <scope>NUCLEOTIDE SEQUENCE</scope>
</reference>
<reference evidence="3" key="2">
    <citation type="submission" date="2024-10" db="UniProtKB">
        <authorList>
            <consortium name="EnsemblProtists"/>
        </authorList>
    </citation>
    <scope>IDENTIFICATION</scope>
</reference>
<feature type="region of interest" description="Disordered" evidence="1">
    <location>
        <begin position="448"/>
        <end position="467"/>
    </location>
</feature>
<evidence type="ECO:0000256" key="1">
    <source>
        <dbReference type="SAM" id="MobiDB-lite"/>
    </source>
</evidence>
<dbReference type="PANTHER" id="PTHR14659">
    <property type="entry name" value="ALPHA- AND GAMMA-ADAPTIN-BINDING PROTEIN P34"/>
    <property type="match status" value="1"/>
</dbReference>
<name>A0A0D3JSU2_EMIH1</name>
<dbReference type="InterPro" id="IPR002048">
    <property type="entry name" value="EF_hand_dom"/>
</dbReference>
<dbReference type="PROSITE" id="PS50222">
    <property type="entry name" value="EF_HAND_2"/>
    <property type="match status" value="1"/>
</dbReference>
<dbReference type="STRING" id="2903.R1CV67"/>
<dbReference type="AlphaFoldDB" id="A0A0D3JSU2"/>
<dbReference type="PANTHER" id="PTHR14659:SF1">
    <property type="entry name" value="ALPHA- AND GAMMA-ADAPTIN-BINDING PROTEIN P34"/>
    <property type="match status" value="1"/>
</dbReference>
<feature type="region of interest" description="Disordered" evidence="1">
    <location>
        <begin position="548"/>
        <end position="567"/>
    </location>
</feature>